<evidence type="ECO:0000256" key="1">
    <source>
        <dbReference type="ARBA" id="ARBA00023125"/>
    </source>
</evidence>
<dbReference type="InterPro" id="IPR050639">
    <property type="entry name" value="SSR_resolvase"/>
</dbReference>
<dbReference type="PANTHER" id="PTHR30461:SF2">
    <property type="entry name" value="SERINE RECOMBINASE PINE-RELATED"/>
    <property type="match status" value="1"/>
</dbReference>
<organism evidence="6 7">
    <name type="scientific">Shewanella vesiculosa</name>
    <dbReference type="NCBI Taxonomy" id="518738"/>
    <lineage>
        <taxon>Bacteria</taxon>
        <taxon>Pseudomonadati</taxon>
        <taxon>Pseudomonadota</taxon>
        <taxon>Gammaproteobacteria</taxon>
        <taxon>Alteromonadales</taxon>
        <taxon>Shewanellaceae</taxon>
        <taxon>Shewanella</taxon>
    </lineage>
</organism>
<sequence>MRQAYSYVRLSSKKQIQGYGQERQWEAIQTSALAHGWNLSDKTFSDLGVSGWKGANIETGALSQFLQCVENGYVEKGSVLIVENVDRLSRAGVNRAVTLLMQLLDSGISIFTFTDNKLYEPNSPNPLMDLMGWALSAQRAFEESERKSQMILNAKAKAREEARTSGKIITRRCPSWLHVNAGKTEFELLTERVETVRKIFNLYLNGYGTPRIGRLLTEEGRKPLVGRAWYPRSLSRILQYRAVLGEYQPTLNGKPEGEPIKNYYPAIISENQFNEAQAILKEGGAGKGRRGENMLNYFAGLLRCSCGEGMHIVSSKVKGKRYYQMRCLQYRISCFGSSWNFNKFSIFTLFALRRLPLLELMGNRDNGNIKGLNAKVIELSSRLDDFQKQLENTINAIAELGLNEHLQKKYKQITSLVTETDSQLNAAKASLEVSSGQVAIQKEDTQMLTGRMLELIDNTKDVDSRIKLNQVLRRYLSKIELNADKTSELRYIRIYRKDGALLVTAECNHRLSKALFSDADGKSEAMESGRK</sequence>
<dbReference type="InterPro" id="IPR038109">
    <property type="entry name" value="DNA_bind_recomb_sf"/>
</dbReference>
<dbReference type="PROSITE" id="PS51736">
    <property type="entry name" value="RECOMBINASES_3"/>
    <property type="match status" value="1"/>
</dbReference>
<name>A0ABV0FQD9_9GAMM</name>
<feature type="domain" description="Recombinase" evidence="5">
    <location>
        <begin position="174"/>
        <end position="286"/>
    </location>
</feature>
<feature type="domain" description="Resolvase/invertase-type recombinase catalytic" evidence="4">
    <location>
        <begin position="3"/>
        <end position="162"/>
    </location>
</feature>
<protein>
    <submittedName>
        <fullName evidence="6">Recombinase family protein</fullName>
    </submittedName>
</protein>
<dbReference type="EMBL" id="JBDPZN010000004">
    <property type="protein sequence ID" value="MEO3683052.1"/>
    <property type="molecule type" value="Genomic_DNA"/>
</dbReference>
<dbReference type="InterPro" id="IPR011109">
    <property type="entry name" value="DNA_bind_recombinase_dom"/>
</dbReference>
<dbReference type="SUPFAM" id="SSF53041">
    <property type="entry name" value="Resolvase-like"/>
    <property type="match status" value="1"/>
</dbReference>
<keyword evidence="3" id="KW-0175">Coiled coil</keyword>
<dbReference type="PROSITE" id="PS51737">
    <property type="entry name" value="RECOMBINASE_DNA_BIND"/>
    <property type="match status" value="1"/>
</dbReference>
<feature type="coiled-coil region" evidence="3">
    <location>
        <begin position="369"/>
        <end position="403"/>
    </location>
</feature>
<dbReference type="Gene3D" id="3.40.50.1390">
    <property type="entry name" value="Resolvase, N-terminal catalytic domain"/>
    <property type="match status" value="1"/>
</dbReference>
<dbReference type="Pfam" id="PF07508">
    <property type="entry name" value="Recombinase"/>
    <property type="match status" value="1"/>
</dbReference>
<dbReference type="RefSeq" id="WP_347690322.1">
    <property type="nucleotide sequence ID" value="NZ_JBDPZN010000004.1"/>
</dbReference>
<evidence type="ECO:0000313" key="6">
    <source>
        <dbReference type="EMBL" id="MEO3683052.1"/>
    </source>
</evidence>
<evidence type="ECO:0000259" key="5">
    <source>
        <dbReference type="PROSITE" id="PS51737"/>
    </source>
</evidence>
<dbReference type="Gene3D" id="3.90.1750.20">
    <property type="entry name" value="Putative Large Serine Recombinase, Chain B, Domain 2"/>
    <property type="match status" value="1"/>
</dbReference>
<comment type="caution">
    <text evidence="6">The sequence shown here is derived from an EMBL/GenBank/DDBJ whole genome shotgun (WGS) entry which is preliminary data.</text>
</comment>
<reference evidence="6 7" key="1">
    <citation type="submission" date="2024-05" db="EMBL/GenBank/DDBJ databases">
        <title>Genome sequencing of Marine Estuary Bacteria, Shewanella vesiculosa and S. baltica, and Pseudomonas syringae.</title>
        <authorList>
            <person name="Gurung A."/>
            <person name="Maclea K.S."/>
        </authorList>
    </citation>
    <scope>NUCLEOTIDE SEQUENCE [LARGE SCALE GENOMIC DNA]</scope>
    <source>
        <strain evidence="6 7">1A</strain>
    </source>
</reference>
<accession>A0ABV0FQD9</accession>
<gene>
    <name evidence="6" type="ORF">ABHN84_12215</name>
</gene>
<dbReference type="PANTHER" id="PTHR30461">
    <property type="entry name" value="DNA-INVERTASE FROM LAMBDOID PROPHAGE"/>
    <property type="match status" value="1"/>
</dbReference>
<evidence type="ECO:0000256" key="2">
    <source>
        <dbReference type="ARBA" id="ARBA00023172"/>
    </source>
</evidence>
<keyword evidence="7" id="KW-1185">Reference proteome</keyword>
<dbReference type="Pfam" id="PF00239">
    <property type="entry name" value="Resolvase"/>
    <property type="match status" value="1"/>
</dbReference>
<keyword evidence="2" id="KW-0233">DNA recombination</keyword>
<keyword evidence="1" id="KW-0238">DNA-binding</keyword>
<evidence type="ECO:0000313" key="7">
    <source>
        <dbReference type="Proteomes" id="UP001477278"/>
    </source>
</evidence>
<evidence type="ECO:0000256" key="3">
    <source>
        <dbReference type="SAM" id="Coils"/>
    </source>
</evidence>
<proteinExistence type="predicted"/>
<dbReference type="InterPro" id="IPR036162">
    <property type="entry name" value="Resolvase-like_N_sf"/>
</dbReference>
<dbReference type="InterPro" id="IPR006119">
    <property type="entry name" value="Resolv_N"/>
</dbReference>
<dbReference type="CDD" id="cd00338">
    <property type="entry name" value="Ser_Recombinase"/>
    <property type="match status" value="1"/>
</dbReference>
<dbReference type="Proteomes" id="UP001477278">
    <property type="component" value="Unassembled WGS sequence"/>
</dbReference>
<dbReference type="SMART" id="SM00857">
    <property type="entry name" value="Resolvase"/>
    <property type="match status" value="1"/>
</dbReference>
<evidence type="ECO:0000259" key="4">
    <source>
        <dbReference type="PROSITE" id="PS51736"/>
    </source>
</evidence>